<name>A0A8X7PQL0_BRACI</name>
<dbReference type="EMBL" id="JAAMPC010000015">
    <property type="protein sequence ID" value="KAG2255460.1"/>
    <property type="molecule type" value="Genomic_DNA"/>
</dbReference>
<accession>A0A8X7PQL0</accession>
<dbReference type="PANTHER" id="PTHR47458">
    <property type="entry name" value="SMAD/FHA DOMAIN-CONTAINING PROTEIN"/>
    <property type="match status" value="1"/>
</dbReference>
<evidence type="ECO:0000313" key="1">
    <source>
        <dbReference type="EMBL" id="KAG2255460.1"/>
    </source>
</evidence>
<dbReference type="AlphaFoldDB" id="A0A8X7PQL0"/>
<comment type="caution">
    <text evidence="1">The sequence shown here is derived from an EMBL/GenBank/DDBJ whole genome shotgun (WGS) entry which is preliminary data.</text>
</comment>
<dbReference type="OrthoDB" id="1743958at2759"/>
<evidence type="ECO:0000313" key="2">
    <source>
        <dbReference type="Proteomes" id="UP000886595"/>
    </source>
</evidence>
<gene>
    <name evidence="1" type="ORF">Bca52824_074754</name>
</gene>
<sequence>MKSTSLTAETTLKVTLKADGGGSRIEIGNPNLSELPELVGVAGDRREQLVVASRDLVAKDTRRIRLFSSPSMNSKDSIVSVAANIASQPLQSYDSNVWGVLTAISNNARKRRQGINS</sequence>
<reference evidence="1 2" key="1">
    <citation type="submission" date="2020-02" db="EMBL/GenBank/DDBJ databases">
        <authorList>
            <person name="Ma Q."/>
            <person name="Huang Y."/>
            <person name="Song X."/>
            <person name="Pei D."/>
        </authorList>
    </citation>
    <scope>NUCLEOTIDE SEQUENCE [LARGE SCALE GENOMIC DNA]</scope>
    <source>
        <strain evidence="1">Sxm20200214</strain>
        <tissue evidence="1">Leaf</tissue>
    </source>
</reference>
<proteinExistence type="predicted"/>
<protein>
    <submittedName>
        <fullName evidence="1">Uncharacterized protein</fullName>
    </submittedName>
</protein>
<keyword evidence="2" id="KW-1185">Reference proteome</keyword>
<dbReference type="PANTHER" id="PTHR47458:SF1">
    <property type="entry name" value="SMAD_FHA DOMAIN-CONTAINING PROTEIN"/>
    <property type="match status" value="1"/>
</dbReference>
<dbReference type="Proteomes" id="UP000886595">
    <property type="component" value="Unassembled WGS sequence"/>
</dbReference>
<organism evidence="1 2">
    <name type="scientific">Brassica carinata</name>
    <name type="common">Ethiopian mustard</name>
    <name type="synonym">Abyssinian cabbage</name>
    <dbReference type="NCBI Taxonomy" id="52824"/>
    <lineage>
        <taxon>Eukaryota</taxon>
        <taxon>Viridiplantae</taxon>
        <taxon>Streptophyta</taxon>
        <taxon>Embryophyta</taxon>
        <taxon>Tracheophyta</taxon>
        <taxon>Spermatophyta</taxon>
        <taxon>Magnoliopsida</taxon>
        <taxon>eudicotyledons</taxon>
        <taxon>Gunneridae</taxon>
        <taxon>Pentapetalae</taxon>
        <taxon>rosids</taxon>
        <taxon>malvids</taxon>
        <taxon>Brassicales</taxon>
        <taxon>Brassicaceae</taxon>
        <taxon>Brassiceae</taxon>
        <taxon>Brassica</taxon>
    </lineage>
</organism>